<dbReference type="SUPFAM" id="SSF56601">
    <property type="entry name" value="beta-lactamase/transpeptidase-like"/>
    <property type="match status" value="1"/>
</dbReference>
<dbReference type="EC" id="3.4.16.4" evidence="6"/>
<evidence type="ECO:0000256" key="7">
    <source>
        <dbReference type="ARBA" id="ARBA00018638"/>
    </source>
</evidence>
<comment type="pathway">
    <text evidence="3">Cell wall biogenesis; peptidoglycan biosynthesis.</text>
</comment>
<dbReference type="InterPro" id="IPR001264">
    <property type="entry name" value="Glyco_trans_51"/>
</dbReference>
<keyword evidence="13" id="KW-0808">Transferase</keyword>
<keyword evidence="11" id="KW-0645">Protease</keyword>
<dbReference type="Pfam" id="PF17092">
    <property type="entry name" value="PCB_OB"/>
    <property type="match status" value="1"/>
</dbReference>
<keyword evidence="18" id="KW-0573">Peptidoglycan synthesis</keyword>
<dbReference type="Gene3D" id="1.10.3810.10">
    <property type="entry name" value="Biosynthetic peptidoglycan transglycosylase-like"/>
    <property type="match status" value="1"/>
</dbReference>
<evidence type="ECO:0000256" key="9">
    <source>
        <dbReference type="ARBA" id="ARBA00022519"/>
    </source>
</evidence>
<dbReference type="InterPro" id="IPR012338">
    <property type="entry name" value="Beta-lactam/transpept-like"/>
</dbReference>
<evidence type="ECO:0000256" key="2">
    <source>
        <dbReference type="ARBA" id="ARBA00004249"/>
    </source>
</evidence>
<dbReference type="Gene3D" id="3.40.710.10">
    <property type="entry name" value="DD-peptidase/beta-lactamase superfamily"/>
    <property type="match status" value="2"/>
</dbReference>
<sequence length="858" mass="96314">MRFLKYSLLALVALMFMGVVAVAGLYIYVKDDLPSVETLKDVRFLTPMQVYTADGKLMSQFGEQRRIPLTLDEIPQSMIDAILATEDSRFYEHRGVDPIGVMRAFWVLVSTGEIREGASTITMQLARNFFLTRERAWMRKVKEAFIALHIEQLLTKDEILELYLNKLELGHRAFGVGAAAQVYYGRDIHQLNLAEIATLAGMPKGPSILNPISNPAASVQRRRVVLFRMLSENYISRAEYDVAYRAPVTARYHVAELELSAPYLAEMVRQEMVDRFGVDEAYNGGYKVYTTVNSEQQLAAEHALRENLHAYDERHGYRGPEMRLWGIDPESLFSDENAQIQKLPDEATLSLMMQNQGEPWAEADIIEYLERQPRFGRLQHAIVTNVQEKTVDIILRGGMKANIEWSEMDWARRYISAERQGNPPQSADAILNPGDHILVRSVEAGYRLAQMPGPSSALVALNPNNGALQSIVGGYSFNHSQFNRATQAKRQVGSSIKPYIYAAALERNFTLATLVNDAPITQWNPGSGSAWRPRNSPEVYDGPIRLREALARSKNVVSVRLIRELGVNPTADYIERFGFDTADVQRNESLSLGAASFTPMEMARGFAVFANGGHLITPYFIERIEDSDGNVVFQSQPDYACARCAAEAAGITFSDDEQSNEEILNDWPQAPRVISEQVAYLVTQALQSAVWGGGSWAHQTGWNGTAWRAQALRNRNLAGKTGTTNDVKDTWFVGYTRDIVAASWVGFDNLEFSLGRTSLNGNLGRQRQPIVGSEAGATTALPGWVTYMETALNQLDDRPFELPPNMISVRIDQPSGRLTNRTDHTSMFEYFIRDTEPKEFVNPERRPQEVFEDDDGLF</sequence>
<dbReference type="GO" id="GO:0008658">
    <property type="term" value="F:penicillin binding"/>
    <property type="evidence" value="ECO:0007669"/>
    <property type="project" value="InterPro"/>
</dbReference>
<evidence type="ECO:0000256" key="11">
    <source>
        <dbReference type="ARBA" id="ARBA00022670"/>
    </source>
</evidence>
<dbReference type="AlphaFoldDB" id="A0A432VR77"/>
<evidence type="ECO:0000256" key="13">
    <source>
        <dbReference type="ARBA" id="ARBA00022679"/>
    </source>
</evidence>
<dbReference type="GO" id="GO:0008955">
    <property type="term" value="F:peptidoglycan glycosyltransferase activity"/>
    <property type="evidence" value="ECO:0007669"/>
    <property type="project" value="UniProtKB-EC"/>
</dbReference>
<comment type="catalytic activity">
    <reaction evidence="26">
        <text>[GlcNAc-(1-&gt;4)-Mur2Ac(oyl-L-Ala-gamma-D-Glu-L-Lys-D-Ala-D-Ala)](n)-di-trans,octa-cis-undecaprenyl diphosphate + beta-D-GlcNAc-(1-&gt;4)-Mur2Ac(oyl-L-Ala-gamma-D-Glu-L-Lys-D-Ala-D-Ala)-di-trans,octa-cis-undecaprenyl diphosphate = [GlcNAc-(1-&gt;4)-Mur2Ac(oyl-L-Ala-gamma-D-Glu-L-Lys-D-Ala-D-Ala)](n+1)-di-trans,octa-cis-undecaprenyl diphosphate + di-trans,octa-cis-undecaprenyl diphosphate + H(+)</text>
        <dbReference type="Rhea" id="RHEA:23708"/>
        <dbReference type="Rhea" id="RHEA-COMP:9602"/>
        <dbReference type="Rhea" id="RHEA-COMP:9603"/>
        <dbReference type="ChEBI" id="CHEBI:15378"/>
        <dbReference type="ChEBI" id="CHEBI:58405"/>
        <dbReference type="ChEBI" id="CHEBI:60033"/>
        <dbReference type="ChEBI" id="CHEBI:78435"/>
        <dbReference type="EC" id="2.4.99.28"/>
    </reaction>
</comment>
<evidence type="ECO:0000256" key="5">
    <source>
        <dbReference type="ARBA" id="ARBA00007739"/>
    </source>
</evidence>
<evidence type="ECO:0000256" key="21">
    <source>
        <dbReference type="ARBA" id="ARBA00023251"/>
    </source>
</evidence>
<comment type="catalytic activity">
    <reaction evidence="24">
        <text>Preferential cleavage: (Ac)2-L-Lys-D-Ala-|-D-Ala. Also transpeptidation of peptidyl-alanyl moieties that are N-acyl substituents of D-alanine.</text>
        <dbReference type="EC" id="3.4.16.4"/>
    </reaction>
</comment>
<comment type="subcellular location">
    <subcellularLocation>
        <location evidence="2">Cell inner membrane</location>
        <topology evidence="2">Single-pass type II membrane protein</topology>
    </subcellularLocation>
</comment>
<evidence type="ECO:0000256" key="1">
    <source>
        <dbReference type="ARBA" id="ARBA00002624"/>
    </source>
</evidence>
<evidence type="ECO:0000256" key="27">
    <source>
        <dbReference type="ARBA" id="ARBA00060592"/>
    </source>
</evidence>
<evidence type="ECO:0000256" key="8">
    <source>
        <dbReference type="ARBA" id="ARBA00022475"/>
    </source>
</evidence>
<evidence type="ECO:0000256" key="19">
    <source>
        <dbReference type="ARBA" id="ARBA00022989"/>
    </source>
</evidence>
<feature type="transmembrane region" description="Helical" evidence="28">
    <location>
        <begin position="7"/>
        <end position="29"/>
    </location>
</feature>
<keyword evidence="8" id="KW-1003">Cell membrane</keyword>
<accession>A0A432VR77</accession>
<evidence type="ECO:0000256" key="22">
    <source>
        <dbReference type="ARBA" id="ARBA00023268"/>
    </source>
</evidence>
<evidence type="ECO:0000256" key="18">
    <source>
        <dbReference type="ARBA" id="ARBA00022984"/>
    </source>
</evidence>
<dbReference type="Proteomes" id="UP000288395">
    <property type="component" value="Unassembled WGS sequence"/>
</dbReference>
<evidence type="ECO:0000256" key="20">
    <source>
        <dbReference type="ARBA" id="ARBA00023136"/>
    </source>
</evidence>
<evidence type="ECO:0000256" key="4">
    <source>
        <dbReference type="ARBA" id="ARBA00007090"/>
    </source>
</evidence>
<proteinExistence type="inferred from homology"/>
<evidence type="ECO:0000256" key="24">
    <source>
        <dbReference type="ARBA" id="ARBA00034000"/>
    </source>
</evidence>
<keyword evidence="19 28" id="KW-1133">Transmembrane helix</keyword>
<protein>
    <recommendedName>
        <fullName evidence="7">Penicillin-binding protein 1A</fullName>
        <ecNumber evidence="25">2.4.99.28</ecNumber>
        <ecNumber evidence="6">3.4.16.4</ecNumber>
    </recommendedName>
</protein>
<comment type="similarity">
    <text evidence="4">In the C-terminal section; belongs to the transpeptidase family.</text>
</comment>
<dbReference type="PANTHER" id="PTHR32282">
    <property type="entry name" value="BINDING PROTEIN TRANSPEPTIDASE, PUTATIVE-RELATED"/>
    <property type="match status" value="1"/>
</dbReference>
<dbReference type="InterPro" id="IPR023346">
    <property type="entry name" value="Lysozyme-like_dom_sf"/>
</dbReference>
<evidence type="ECO:0000256" key="23">
    <source>
        <dbReference type="ARBA" id="ARBA00023316"/>
    </source>
</evidence>
<comment type="caution">
    <text evidence="32">The sequence shown here is derived from an EMBL/GenBank/DDBJ whole genome shotgun (WGS) entry which is preliminary data.</text>
</comment>
<evidence type="ECO:0000313" key="32">
    <source>
        <dbReference type="EMBL" id="RUO18772.1"/>
    </source>
</evidence>
<evidence type="ECO:0000256" key="17">
    <source>
        <dbReference type="ARBA" id="ARBA00022968"/>
    </source>
</evidence>
<feature type="domain" description="Glycosyl transferase family 51" evidence="30">
    <location>
        <begin position="55"/>
        <end position="229"/>
    </location>
</feature>
<dbReference type="GO" id="GO:0046677">
    <property type="term" value="P:response to antibiotic"/>
    <property type="evidence" value="ECO:0007669"/>
    <property type="project" value="UniProtKB-KW"/>
</dbReference>
<keyword evidence="9" id="KW-0997">Cell inner membrane</keyword>
<evidence type="ECO:0000259" key="29">
    <source>
        <dbReference type="Pfam" id="PF00905"/>
    </source>
</evidence>
<gene>
    <name evidence="32" type="ORF">CWE08_10925</name>
</gene>
<keyword evidence="16" id="KW-0133">Cell shape</keyword>
<dbReference type="InterPro" id="IPR001460">
    <property type="entry name" value="PCN-bd_Tpept"/>
</dbReference>
<keyword evidence="17" id="KW-0735">Signal-anchor</keyword>
<dbReference type="GO" id="GO:0009252">
    <property type="term" value="P:peptidoglycan biosynthetic process"/>
    <property type="evidence" value="ECO:0007669"/>
    <property type="project" value="UniProtKB-UniPathway"/>
</dbReference>
<keyword evidence="14 28" id="KW-0812">Transmembrane</keyword>
<dbReference type="GO" id="GO:0005886">
    <property type="term" value="C:plasma membrane"/>
    <property type="evidence" value="ECO:0007669"/>
    <property type="project" value="UniProtKB-SubCell"/>
</dbReference>
<dbReference type="EC" id="2.4.99.28" evidence="25"/>
<name>A0A432VR77_9GAMM</name>
<evidence type="ECO:0000256" key="10">
    <source>
        <dbReference type="ARBA" id="ARBA00022645"/>
    </source>
</evidence>
<dbReference type="GO" id="GO:0009002">
    <property type="term" value="F:serine-type D-Ala-D-Ala carboxypeptidase activity"/>
    <property type="evidence" value="ECO:0007669"/>
    <property type="project" value="UniProtKB-EC"/>
</dbReference>
<dbReference type="GO" id="GO:0030288">
    <property type="term" value="C:outer membrane-bounded periplasmic space"/>
    <property type="evidence" value="ECO:0007669"/>
    <property type="project" value="TreeGrafter"/>
</dbReference>
<evidence type="ECO:0000256" key="26">
    <source>
        <dbReference type="ARBA" id="ARBA00049902"/>
    </source>
</evidence>
<dbReference type="Pfam" id="PF00912">
    <property type="entry name" value="Transgly"/>
    <property type="match status" value="1"/>
</dbReference>
<dbReference type="UniPathway" id="UPA00219"/>
<keyword evidence="20 28" id="KW-0472">Membrane</keyword>
<dbReference type="RefSeq" id="WP_126768248.1">
    <property type="nucleotide sequence ID" value="NZ_PIPJ01000010.1"/>
</dbReference>
<evidence type="ECO:0000259" key="31">
    <source>
        <dbReference type="Pfam" id="PF17092"/>
    </source>
</evidence>
<dbReference type="SUPFAM" id="SSF53955">
    <property type="entry name" value="Lysozyme-like"/>
    <property type="match status" value="1"/>
</dbReference>
<keyword evidence="21" id="KW-0046">Antibiotic resistance</keyword>
<comment type="function">
    <text evidence="1">Cell wall formation. Synthesis of cross-linked peptidoglycan from the lipid intermediates. The enzyme has a penicillin-insensitive transglycosylase N-terminal domain (formation of linear glycan strands) and a penicillin-sensitive transpeptidase C-terminal domain (cross-linking of the peptide subunits).</text>
</comment>
<dbReference type="OrthoDB" id="9766909at2"/>
<reference evidence="33" key="1">
    <citation type="journal article" date="2018" name="Front. Microbiol.">
        <title>Genome-Based Analysis Reveals the Taxonomy and Diversity of the Family Idiomarinaceae.</title>
        <authorList>
            <person name="Liu Y."/>
            <person name="Lai Q."/>
            <person name="Shao Z."/>
        </authorList>
    </citation>
    <scope>NUCLEOTIDE SEQUENCE [LARGE SCALE GENOMIC DNA]</scope>
    <source>
        <strain evidence="33">GBPy7</strain>
    </source>
</reference>
<evidence type="ECO:0000256" key="25">
    <source>
        <dbReference type="ARBA" id="ARBA00044770"/>
    </source>
</evidence>
<organism evidence="32 33">
    <name type="scientific">Aliidiomarina iranensis</name>
    <dbReference type="NCBI Taxonomy" id="1434071"/>
    <lineage>
        <taxon>Bacteria</taxon>
        <taxon>Pseudomonadati</taxon>
        <taxon>Pseudomonadota</taxon>
        <taxon>Gammaproteobacteria</taxon>
        <taxon>Alteromonadales</taxon>
        <taxon>Idiomarinaceae</taxon>
        <taxon>Aliidiomarina</taxon>
    </lineage>
</organism>
<evidence type="ECO:0000256" key="12">
    <source>
        <dbReference type="ARBA" id="ARBA00022676"/>
    </source>
</evidence>
<feature type="domain" description="Penicillin-binding protein transpeptidase" evidence="29">
    <location>
        <begin position="458"/>
        <end position="738"/>
    </location>
</feature>
<evidence type="ECO:0000256" key="16">
    <source>
        <dbReference type="ARBA" id="ARBA00022960"/>
    </source>
</evidence>
<evidence type="ECO:0000256" key="28">
    <source>
        <dbReference type="SAM" id="Phobius"/>
    </source>
</evidence>
<keyword evidence="10" id="KW-0121">Carboxypeptidase</keyword>
<dbReference type="GO" id="GO:0071555">
    <property type="term" value="P:cell wall organization"/>
    <property type="evidence" value="ECO:0007669"/>
    <property type="project" value="UniProtKB-KW"/>
</dbReference>
<evidence type="ECO:0000313" key="33">
    <source>
        <dbReference type="Proteomes" id="UP000288395"/>
    </source>
</evidence>
<dbReference type="GO" id="GO:0006508">
    <property type="term" value="P:proteolysis"/>
    <property type="evidence" value="ECO:0007669"/>
    <property type="project" value="UniProtKB-KW"/>
</dbReference>
<dbReference type="EMBL" id="PIPJ01000010">
    <property type="protein sequence ID" value="RUO18772.1"/>
    <property type="molecule type" value="Genomic_DNA"/>
</dbReference>
<keyword evidence="15" id="KW-0378">Hydrolase</keyword>
<dbReference type="InterPro" id="IPR050396">
    <property type="entry name" value="Glycosyltr_51/Transpeptidase"/>
</dbReference>
<evidence type="ECO:0000256" key="15">
    <source>
        <dbReference type="ARBA" id="ARBA00022801"/>
    </source>
</evidence>
<comment type="pathway">
    <text evidence="27">Glycan biosynthesis.</text>
</comment>
<evidence type="ECO:0000259" key="30">
    <source>
        <dbReference type="Pfam" id="PF00912"/>
    </source>
</evidence>
<dbReference type="NCBIfam" id="TIGR02074">
    <property type="entry name" value="PBP_1a_fam"/>
    <property type="match status" value="1"/>
</dbReference>
<keyword evidence="22" id="KW-0511">Multifunctional enzyme</keyword>
<keyword evidence="33" id="KW-1185">Reference proteome</keyword>
<keyword evidence="12" id="KW-0328">Glycosyltransferase</keyword>
<evidence type="ECO:0000256" key="3">
    <source>
        <dbReference type="ARBA" id="ARBA00004752"/>
    </source>
</evidence>
<dbReference type="GO" id="GO:0008360">
    <property type="term" value="P:regulation of cell shape"/>
    <property type="evidence" value="ECO:0007669"/>
    <property type="project" value="UniProtKB-KW"/>
</dbReference>
<dbReference type="InterPro" id="IPR036950">
    <property type="entry name" value="PBP_transglycosylase"/>
</dbReference>
<evidence type="ECO:0000256" key="6">
    <source>
        <dbReference type="ARBA" id="ARBA00012448"/>
    </source>
</evidence>
<dbReference type="PANTHER" id="PTHR32282:SF27">
    <property type="entry name" value="PENICILLIN-BINDING PROTEIN 1A"/>
    <property type="match status" value="1"/>
</dbReference>
<keyword evidence="23" id="KW-0961">Cell wall biogenesis/degradation</keyword>
<dbReference type="FunFam" id="1.10.3810.10:FF:000003">
    <property type="entry name" value="Penicillin-binding protein 1a"/>
    <property type="match status" value="1"/>
</dbReference>
<comment type="similarity">
    <text evidence="5">In the N-terminal section; belongs to the glycosyltransferase 51 family.</text>
</comment>
<dbReference type="InterPro" id="IPR031376">
    <property type="entry name" value="PCB_OB"/>
</dbReference>
<feature type="domain" description="Penicillin-binding protein OB-like" evidence="31">
    <location>
        <begin position="355"/>
        <end position="452"/>
    </location>
</feature>
<evidence type="ECO:0000256" key="14">
    <source>
        <dbReference type="ARBA" id="ARBA00022692"/>
    </source>
</evidence>
<dbReference type="Pfam" id="PF00905">
    <property type="entry name" value="Transpeptidase"/>
    <property type="match status" value="1"/>
</dbReference>